<accession>A0A2G8SY36</accession>
<evidence type="ECO:0000259" key="4">
    <source>
        <dbReference type="Pfam" id="PF03150"/>
    </source>
</evidence>
<protein>
    <recommendedName>
        <fullName evidence="4">Di-haem cytochrome c peroxidase domain-containing protein</fullName>
    </recommendedName>
</protein>
<dbReference type="Gene3D" id="1.10.760.10">
    <property type="entry name" value="Cytochrome c-like domain"/>
    <property type="match status" value="3"/>
</dbReference>
<dbReference type="OrthoDB" id="9805202at2"/>
<dbReference type="InterPro" id="IPR051395">
    <property type="entry name" value="Cytochrome_c_Peroxidase/MauG"/>
</dbReference>
<evidence type="ECO:0000256" key="2">
    <source>
        <dbReference type="ARBA" id="ARBA00022729"/>
    </source>
</evidence>
<dbReference type="PANTHER" id="PTHR30600:SF10">
    <property type="entry name" value="BLL6722 PROTEIN"/>
    <property type="match status" value="1"/>
</dbReference>
<dbReference type="GO" id="GO:0030313">
    <property type="term" value="C:cell envelope"/>
    <property type="evidence" value="ECO:0007669"/>
    <property type="project" value="UniProtKB-SubCell"/>
</dbReference>
<sequence>MFRLKTFRTSYIVLAALAIYLSLAFGIVTGQTQNTMSPELLRAMALKMGTNSLKTVKVKDAPTFNEFVVDRVKLQQLGKALFWDQQVGSDGQSCASCHFHAGADNRSKNQINPGFRNSLFASGDTVFGKTLRKQLTPNYQLTLDDFPFYKLQDANNRNSLVLSDTNDVVSSQGTFNANFQGLGVSANDIGIPVANVFWDSVANAMVRNVEPRNTPTVINAVLNHRNFWDGRGRHEFNGVTPLGSLDPEKIVKVAGLNSIVFVQTLILNSSGASQAVGPPLNSLEMSFRGRTFPILGRKLLNRTPLVAQNVAFNDSVLGGSLTTGKGLTKKYVDFVRSAFDPSWWNAPAGWVVDVADRANPKLVQTSYGVTPTATQFTVMEYNFGLFMGLAINEYEKLLIANDSRFDQFMDGDNAILNAQEQQGLRVFLGSGKCINCHGGAEMTNASVRRVQGFEVLERMIMGNDRVAVYDNGFYNIGVRPTREDMGIGATIGSKNLPLSNSRGFQKCVNDAMTASPSLLLAQANDNCGVPRILARPAEAAKLLAKAGIQAGNSPSVLKLLNQANGFINSVPPDLVQGSCRLAKNPALPCPLSPYGGMQLDGALDVLVKLSADPGVLASAASLLPDPVRPGIAPNLLAPPLGRNERVAVDGAFKTPTTRNVELTAPYFHNGGTATLAQIVDFYNRGGDFSLQNQDNLDPDIQPLGLSGNDKADLVAFLLALTDERVRYNKAPFDHPSLNFPNGGSAASYNPAYSFGAGYPIAIMDDRVTLPAAGALGAVRLGTPNTPYANFPDPLTPPSLSR</sequence>
<evidence type="ECO:0000313" key="6">
    <source>
        <dbReference type="Proteomes" id="UP000228593"/>
    </source>
</evidence>
<comment type="caution">
    <text evidence="5">The sequence shown here is derived from an EMBL/GenBank/DDBJ whole genome shotgun (WGS) entry which is preliminary data.</text>
</comment>
<dbReference type="GO" id="GO:0020037">
    <property type="term" value="F:heme binding"/>
    <property type="evidence" value="ECO:0007669"/>
    <property type="project" value="InterPro"/>
</dbReference>
<evidence type="ECO:0000256" key="1">
    <source>
        <dbReference type="ARBA" id="ARBA00004196"/>
    </source>
</evidence>
<dbReference type="InterPro" id="IPR036909">
    <property type="entry name" value="Cyt_c-like_dom_sf"/>
</dbReference>
<keyword evidence="3" id="KW-0560">Oxidoreductase</keyword>
<dbReference type="GO" id="GO:0009055">
    <property type="term" value="F:electron transfer activity"/>
    <property type="evidence" value="ECO:0007669"/>
    <property type="project" value="InterPro"/>
</dbReference>
<reference evidence="5 6" key="1">
    <citation type="submission" date="2017-10" db="EMBL/GenBank/DDBJ databases">
        <title>Massilia psychrophilum sp. nov., a novel purple-pigmented bacterium isolated from Tianshan glacier, Xinjiang Municipality, China.</title>
        <authorList>
            <person name="Wang H."/>
        </authorList>
    </citation>
    <scope>NUCLEOTIDE SEQUENCE [LARGE SCALE GENOMIC DNA]</scope>
    <source>
        <strain evidence="5 6">JCM 30813</strain>
    </source>
</reference>
<dbReference type="PANTHER" id="PTHR30600">
    <property type="entry name" value="CYTOCHROME C PEROXIDASE-RELATED"/>
    <property type="match status" value="1"/>
</dbReference>
<dbReference type="InterPro" id="IPR004852">
    <property type="entry name" value="Di-haem_cyt_c_peroxidsae"/>
</dbReference>
<dbReference type="Proteomes" id="UP000228593">
    <property type="component" value="Unassembled WGS sequence"/>
</dbReference>
<dbReference type="SUPFAM" id="SSF46626">
    <property type="entry name" value="Cytochrome c"/>
    <property type="match status" value="2"/>
</dbReference>
<dbReference type="AlphaFoldDB" id="A0A2G8SY36"/>
<proteinExistence type="predicted"/>
<name>A0A2G8SY36_9BURK</name>
<feature type="domain" description="Di-haem cytochrome c peroxidase" evidence="4">
    <location>
        <begin position="75"/>
        <end position="286"/>
    </location>
</feature>
<keyword evidence="6" id="KW-1185">Reference proteome</keyword>
<dbReference type="EMBL" id="PDOB01000030">
    <property type="protein sequence ID" value="PIL38709.1"/>
    <property type="molecule type" value="Genomic_DNA"/>
</dbReference>
<dbReference type="GO" id="GO:0004130">
    <property type="term" value="F:cytochrome-c peroxidase activity"/>
    <property type="evidence" value="ECO:0007669"/>
    <property type="project" value="TreeGrafter"/>
</dbReference>
<comment type="subcellular location">
    <subcellularLocation>
        <location evidence="1">Cell envelope</location>
    </subcellularLocation>
</comment>
<organism evidence="5 6">
    <name type="scientific">Massilia psychrophila</name>
    <dbReference type="NCBI Taxonomy" id="1603353"/>
    <lineage>
        <taxon>Bacteria</taxon>
        <taxon>Pseudomonadati</taxon>
        <taxon>Pseudomonadota</taxon>
        <taxon>Betaproteobacteria</taxon>
        <taxon>Burkholderiales</taxon>
        <taxon>Oxalobacteraceae</taxon>
        <taxon>Telluria group</taxon>
        <taxon>Massilia</taxon>
    </lineage>
</organism>
<dbReference type="Pfam" id="PF03150">
    <property type="entry name" value="CCP_MauG"/>
    <property type="match status" value="1"/>
</dbReference>
<keyword evidence="2" id="KW-0732">Signal</keyword>
<evidence type="ECO:0000256" key="3">
    <source>
        <dbReference type="ARBA" id="ARBA00023002"/>
    </source>
</evidence>
<evidence type="ECO:0000313" key="5">
    <source>
        <dbReference type="EMBL" id="PIL38709.1"/>
    </source>
</evidence>
<gene>
    <name evidence="5" type="ORF">CR103_16340</name>
</gene>